<dbReference type="EMBL" id="QXFV01000074">
    <property type="protein sequence ID" value="KAE9050612.1"/>
    <property type="molecule type" value="Genomic_DNA"/>
</dbReference>
<name>A0A6A3NY65_9STRA</name>
<evidence type="ECO:0000313" key="1">
    <source>
        <dbReference type="EMBL" id="KAE9050612.1"/>
    </source>
</evidence>
<sequence>MSSGHTALTYNGVPQKDLVAEVRRPTVVSSAATEALLPQKQTMGDALAISSGWTTLPAAEEPTQPSPWTTAGTEQEEQVQFVEELVEKTPVVVEEVEHEEQPPYKIGPRRRRSPIQAELGVYRTYRISVNIAHLQFPLPRDHVGRLRDAQVASRPRGTAVGGNTVSTYPNDDDDALFLYMRSSRTPRSTAAQQGQRFRDAKEKLLRIPTARSYVTFMTDGSNECLACGQRFANLNKGKLVIVKRFINCPLYL</sequence>
<protein>
    <submittedName>
        <fullName evidence="1">Uncharacterized protein</fullName>
    </submittedName>
</protein>
<dbReference type="Proteomes" id="UP000429607">
    <property type="component" value="Unassembled WGS sequence"/>
</dbReference>
<organism evidence="1 2">
    <name type="scientific">Phytophthora rubi</name>
    <dbReference type="NCBI Taxonomy" id="129364"/>
    <lineage>
        <taxon>Eukaryota</taxon>
        <taxon>Sar</taxon>
        <taxon>Stramenopiles</taxon>
        <taxon>Oomycota</taxon>
        <taxon>Peronosporomycetes</taxon>
        <taxon>Peronosporales</taxon>
        <taxon>Peronosporaceae</taxon>
        <taxon>Phytophthora</taxon>
    </lineage>
</organism>
<evidence type="ECO:0000313" key="2">
    <source>
        <dbReference type="Proteomes" id="UP000429607"/>
    </source>
</evidence>
<accession>A0A6A3NY65</accession>
<dbReference type="AlphaFoldDB" id="A0A6A3NY65"/>
<comment type="caution">
    <text evidence="1">The sequence shown here is derived from an EMBL/GenBank/DDBJ whole genome shotgun (WGS) entry which is preliminary data.</text>
</comment>
<reference evidence="1 2" key="1">
    <citation type="submission" date="2018-09" db="EMBL/GenBank/DDBJ databases">
        <title>Genomic investigation of the strawberry pathogen Phytophthora fragariae indicates pathogenicity is determined by transcriptional variation in three key races.</title>
        <authorList>
            <person name="Adams T.M."/>
            <person name="Armitage A.D."/>
            <person name="Sobczyk M.K."/>
            <person name="Bates H.J."/>
            <person name="Dunwell J.M."/>
            <person name="Nellist C.F."/>
            <person name="Harrison R.J."/>
        </authorList>
    </citation>
    <scope>NUCLEOTIDE SEQUENCE [LARGE SCALE GENOMIC DNA]</scope>
    <source>
        <strain evidence="1 2">SCRP249</strain>
    </source>
</reference>
<proteinExistence type="predicted"/>
<gene>
    <name evidence="1" type="ORF">PR001_g2236</name>
</gene>